<name>A0A6P5LFT9_PHACI</name>
<dbReference type="PANTHER" id="PTHR14778:SF2">
    <property type="entry name" value="KINETOCHORE-ASSOCIATED PROTEIN DSN1 HOMOLOG"/>
    <property type="match status" value="1"/>
</dbReference>
<dbReference type="PANTHER" id="PTHR14778">
    <property type="entry name" value="KINETOCHORE-ASSOCIATED PROTEIN DSN1 HOMOLOG"/>
    <property type="match status" value="1"/>
</dbReference>
<feature type="region of interest" description="Disordered" evidence="1">
    <location>
        <begin position="1"/>
        <end position="135"/>
    </location>
</feature>
<dbReference type="OMA" id="QDKSQSW"/>
<organism evidence="2 3">
    <name type="scientific">Phascolarctos cinereus</name>
    <name type="common">Koala</name>
    <dbReference type="NCBI Taxonomy" id="38626"/>
    <lineage>
        <taxon>Eukaryota</taxon>
        <taxon>Metazoa</taxon>
        <taxon>Chordata</taxon>
        <taxon>Craniata</taxon>
        <taxon>Vertebrata</taxon>
        <taxon>Euteleostomi</taxon>
        <taxon>Mammalia</taxon>
        <taxon>Metatheria</taxon>
        <taxon>Diprotodontia</taxon>
        <taxon>Phascolarctidae</taxon>
        <taxon>Phascolarctos</taxon>
    </lineage>
</organism>
<dbReference type="CTD" id="79980"/>
<feature type="compositionally biased region" description="Polar residues" evidence="1">
    <location>
        <begin position="54"/>
        <end position="73"/>
    </location>
</feature>
<dbReference type="KEGG" id="pcw:110216791"/>
<dbReference type="GeneID" id="110216791"/>
<evidence type="ECO:0000313" key="3">
    <source>
        <dbReference type="RefSeq" id="XP_020854431.1"/>
    </source>
</evidence>
<dbReference type="GO" id="GO:0007059">
    <property type="term" value="P:chromosome segregation"/>
    <property type="evidence" value="ECO:0007669"/>
    <property type="project" value="InterPro"/>
</dbReference>
<reference evidence="3" key="1">
    <citation type="submission" date="2025-08" db="UniProtKB">
        <authorList>
            <consortium name="RefSeq"/>
        </authorList>
    </citation>
    <scope>IDENTIFICATION</scope>
    <source>
        <tissue evidence="3">Spleen</tissue>
    </source>
</reference>
<dbReference type="FunCoup" id="A0A6P5LFT9">
    <property type="interactions" value="2023"/>
</dbReference>
<evidence type="ECO:0000256" key="1">
    <source>
        <dbReference type="SAM" id="MobiDB-lite"/>
    </source>
</evidence>
<protein>
    <submittedName>
        <fullName evidence="3">Kinetochore-associated protein DSN1 homolog isoform X1</fullName>
    </submittedName>
</protein>
<dbReference type="RefSeq" id="XP_020854431.1">
    <property type="nucleotide sequence ID" value="XM_020998772.1"/>
</dbReference>
<accession>A0A6P5LFT9</accession>
<dbReference type="AlphaFoldDB" id="A0A6P5LFT9"/>
<keyword evidence="2" id="KW-1185">Reference proteome</keyword>
<proteinExistence type="predicted"/>
<sequence>MSQPVDPELGHSRRGRSSLDRRIPEGSPLRATSLNDTEAAKVPEEVVVPKTQDHQLTSSHTSLEICATSSAFPETTKDVSRKRKNSEDSSETGKTQDLTYIAPQGYNSNQKTKRQSWRRASMKETNRRKSLPPFHQGVTELSRSISIDLAESKRLGCLLLSSFQFSAHKLEPFLRDADSISLDTFKARVSSISEEFKHFTNRLEDDGTLKKCSDESKGQSTDTALEASMTEIKEYIARLSLECTNWDQLLLHHQKEAEKISRTLEEAKIADIELDSTLYLQSSQSEILSTKPDYQKILDSQNEVFNCMEMVIDELQGSIRLLYSFMEDTTQFFKKVSVQLGEKTVQQLEASPIRKLLKPQLEKPSLTHSGTLC</sequence>
<dbReference type="Proteomes" id="UP000515140">
    <property type="component" value="Unplaced"/>
</dbReference>
<dbReference type="GO" id="GO:0000444">
    <property type="term" value="C:MIS12/MIND type complex"/>
    <property type="evidence" value="ECO:0007669"/>
    <property type="project" value="InterPro"/>
</dbReference>
<dbReference type="InterPro" id="IPR013218">
    <property type="entry name" value="Dsn1/Mis13"/>
</dbReference>
<dbReference type="InParanoid" id="A0A6P5LFT9"/>
<gene>
    <name evidence="3" type="primary">DSN1</name>
</gene>
<dbReference type="GO" id="GO:0051301">
    <property type="term" value="P:cell division"/>
    <property type="evidence" value="ECO:0007669"/>
    <property type="project" value="InterPro"/>
</dbReference>
<evidence type="ECO:0000313" key="2">
    <source>
        <dbReference type="Proteomes" id="UP000515140"/>
    </source>
</evidence>
<dbReference type="Pfam" id="PF08202">
    <property type="entry name" value="MIS13"/>
    <property type="match status" value="1"/>
</dbReference>